<reference evidence="2 3" key="1">
    <citation type="journal article" date="2014" name="ISME J.">
        <title>Adaptation of an abundant Roseobacter RCA organism to pelagic systems revealed by genomic and transcriptomic analyses.</title>
        <authorList>
            <person name="Voget S."/>
            <person name="Wemheuer B."/>
            <person name="Brinkhoff T."/>
            <person name="Vollmers J."/>
            <person name="Dietrich S."/>
            <person name="Giebel H.A."/>
            <person name="Beardsley C."/>
            <person name="Sardemann C."/>
            <person name="Bakenhus I."/>
            <person name="Billerbeck S."/>
            <person name="Daniel R."/>
            <person name="Simon M."/>
        </authorList>
    </citation>
    <scope>NUCLEOTIDE SEQUENCE [LARGE SCALE GENOMIC DNA]</scope>
    <source>
        <strain evidence="2 3">RCA23</strain>
    </source>
</reference>
<protein>
    <recommendedName>
        <fullName evidence="1">MIP18 family-like domain-containing protein</fullName>
    </recommendedName>
</protein>
<dbReference type="Proteomes" id="UP000028680">
    <property type="component" value="Chromosome"/>
</dbReference>
<dbReference type="InterPro" id="IPR052339">
    <property type="entry name" value="Fe-S_Maturation_MIP18"/>
</dbReference>
<dbReference type="InterPro" id="IPR034904">
    <property type="entry name" value="FSCA_dom_sf"/>
</dbReference>
<name>A0AAN0VHW8_9RHOB</name>
<dbReference type="KEGG" id="ptp:RCA23_c09610"/>
<organism evidence="2 3">
    <name type="scientific">Planktomarina temperata RCA23</name>
    <dbReference type="NCBI Taxonomy" id="666509"/>
    <lineage>
        <taxon>Bacteria</taxon>
        <taxon>Pseudomonadati</taxon>
        <taxon>Pseudomonadota</taxon>
        <taxon>Alphaproteobacteria</taxon>
        <taxon>Rhodobacterales</taxon>
        <taxon>Paracoccaceae</taxon>
        <taxon>Planktomarina</taxon>
    </lineage>
</organism>
<feature type="domain" description="MIP18 family-like" evidence="1">
    <location>
        <begin position="74"/>
        <end position="145"/>
    </location>
</feature>
<accession>A0AAN0VHW8</accession>
<dbReference type="EMBL" id="CP003984">
    <property type="protein sequence ID" value="AII86516.1"/>
    <property type="molecule type" value="Genomic_DNA"/>
</dbReference>
<evidence type="ECO:0000313" key="2">
    <source>
        <dbReference type="EMBL" id="AII86516.1"/>
    </source>
</evidence>
<dbReference type="AlphaFoldDB" id="A0AAN0VHW8"/>
<keyword evidence="3" id="KW-1185">Reference proteome</keyword>
<dbReference type="InterPro" id="IPR014291">
    <property type="entry name" value="SUF_FeS_clus_asmbl-assoc"/>
</dbReference>
<proteinExistence type="predicted"/>
<sequence length="169" mass="18826">MKDQAIGRKIHDFHPKPRARPPRITVLLQVIALPQRPAPLYLIKILKDHDMSDESPVEGTPLIAPSSTDHPLYDNIVDSIRTVYDPEIPVNIFDLGLIYTVDINEDSEVKIAMTLTAPGCPVAGEMPGWVAEAVEPLPGVKHVDVELVWEPPWGMDMMSDEARLELGFM</sequence>
<dbReference type="SUPFAM" id="SSF117916">
    <property type="entry name" value="Fe-S cluster assembly (FSCA) domain-like"/>
    <property type="match status" value="1"/>
</dbReference>
<dbReference type="PANTHER" id="PTHR42831:SF1">
    <property type="entry name" value="FE-S PROTEIN MATURATION AUXILIARY FACTOR YITW"/>
    <property type="match status" value="1"/>
</dbReference>
<dbReference type="Gene3D" id="3.30.300.130">
    <property type="entry name" value="Fe-S cluster assembly (FSCA)"/>
    <property type="match status" value="1"/>
</dbReference>
<gene>
    <name evidence="2" type="ORF">RCA23_c09610</name>
</gene>
<evidence type="ECO:0000259" key="1">
    <source>
        <dbReference type="Pfam" id="PF01883"/>
    </source>
</evidence>
<evidence type="ECO:0000313" key="3">
    <source>
        <dbReference type="Proteomes" id="UP000028680"/>
    </source>
</evidence>
<dbReference type="Pfam" id="PF01883">
    <property type="entry name" value="FeS_assembly_P"/>
    <property type="match status" value="1"/>
</dbReference>
<dbReference type="NCBIfam" id="TIGR02945">
    <property type="entry name" value="SUF_assoc"/>
    <property type="match status" value="1"/>
</dbReference>
<dbReference type="PANTHER" id="PTHR42831">
    <property type="entry name" value="FE-S PROTEIN MATURATION AUXILIARY FACTOR YITW"/>
    <property type="match status" value="1"/>
</dbReference>
<dbReference type="InterPro" id="IPR002744">
    <property type="entry name" value="MIP18-like"/>
</dbReference>